<dbReference type="InterPro" id="IPR004960">
    <property type="entry name" value="LipA_acyltrans"/>
</dbReference>
<evidence type="ECO:0000256" key="2">
    <source>
        <dbReference type="ARBA" id="ARBA00022475"/>
    </source>
</evidence>
<organism evidence="7 8">
    <name type="scientific">Stenotrophomonas mori</name>
    <dbReference type="NCBI Taxonomy" id="2871096"/>
    <lineage>
        <taxon>Bacteria</taxon>
        <taxon>Pseudomonadati</taxon>
        <taxon>Pseudomonadota</taxon>
        <taxon>Gammaproteobacteria</taxon>
        <taxon>Lysobacterales</taxon>
        <taxon>Lysobacteraceae</taxon>
        <taxon>Stenotrophomonas</taxon>
    </lineage>
</organism>
<name>A0ABT0SHV1_9GAMM</name>
<dbReference type="GO" id="GO:0016746">
    <property type="term" value="F:acyltransferase activity"/>
    <property type="evidence" value="ECO:0007669"/>
    <property type="project" value="UniProtKB-KW"/>
</dbReference>
<dbReference type="PIRSF" id="PIRSF028561">
    <property type="entry name" value="Ac_Trasf"/>
    <property type="match status" value="1"/>
</dbReference>
<dbReference type="EMBL" id="JAIKTS010000002">
    <property type="protein sequence ID" value="MCL7714681.1"/>
    <property type="molecule type" value="Genomic_DNA"/>
</dbReference>
<keyword evidence="5" id="KW-0472">Membrane</keyword>
<comment type="caution">
    <text evidence="7">The sequence shown here is derived from an EMBL/GenBank/DDBJ whole genome shotgun (WGS) entry which is preliminary data.</text>
</comment>
<evidence type="ECO:0000256" key="4">
    <source>
        <dbReference type="ARBA" id="ARBA00022679"/>
    </source>
</evidence>
<dbReference type="PANTHER" id="PTHR30606:SF9">
    <property type="entry name" value="LIPID A BIOSYNTHESIS LAUROYLTRANSFERASE"/>
    <property type="match status" value="1"/>
</dbReference>
<evidence type="ECO:0000313" key="8">
    <source>
        <dbReference type="Proteomes" id="UP001431235"/>
    </source>
</evidence>
<evidence type="ECO:0000256" key="5">
    <source>
        <dbReference type="ARBA" id="ARBA00023136"/>
    </source>
</evidence>
<keyword evidence="6 7" id="KW-0012">Acyltransferase</keyword>
<dbReference type="InterPro" id="IPR014548">
    <property type="entry name" value="Ac_Trasf"/>
</dbReference>
<gene>
    <name evidence="7" type="ORF">K5L01_08505</name>
</gene>
<accession>A0ABT0SHV1</accession>
<keyword evidence="2" id="KW-1003">Cell membrane</keyword>
<dbReference type="PANTHER" id="PTHR30606">
    <property type="entry name" value="LIPID A BIOSYNTHESIS LAUROYL ACYLTRANSFERASE"/>
    <property type="match status" value="1"/>
</dbReference>
<evidence type="ECO:0000256" key="1">
    <source>
        <dbReference type="ARBA" id="ARBA00004533"/>
    </source>
</evidence>
<comment type="subcellular location">
    <subcellularLocation>
        <location evidence="1">Cell inner membrane</location>
    </subcellularLocation>
</comment>
<evidence type="ECO:0000256" key="6">
    <source>
        <dbReference type="ARBA" id="ARBA00023315"/>
    </source>
</evidence>
<reference evidence="7 8" key="1">
    <citation type="submission" date="2021-08" db="EMBL/GenBank/DDBJ databases">
        <title>Novel members of of the genus Stenotrophomonas from differernt environment.</title>
        <authorList>
            <person name="Deng Y."/>
        </authorList>
    </citation>
    <scope>NUCLEOTIDE SEQUENCE [LARGE SCALE GENOMIC DNA]</scope>
    <source>
        <strain evidence="7 8">CPCC 101365</strain>
    </source>
</reference>
<sequence>MMRARATPHWADIGESTSVAGVMLLCWVHRWFGRWPFRACLWPVVLCHWLANGVARRASLQYLQRLQAHTGVLRRTPGRRDSLRHFFVFADTLLDKILGLGGRYPAERVQLRRELMLEKIARREGGLILTAHIGCLELCQVLAEQVPGFRITVLVHTAHARRFNGLLRRLDPLATVELVQVSDMGPATAMALADKVAAGGFVAIVGDRVPVQAGRTVTADFLGHRAPFPIGAYALAAALACPVYTMSCLHDGQGYRVDFERFSDRIVLPRGSRDAATAEQAQRFAHWLERQLARSPFDWFNFFPFWDQEFHGK</sequence>
<dbReference type="Proteomes" id="UP001431235">
    <property type="component" value="Unassembled WGS sequence"/>
</dbReference>
<evidence type="ECO:0000313" key="7">
    <source>
        <dbReference type="EMBL" id="MCL7714681.1"/>
    </source>
</evidence>
<keyword evidence="8" id="KW-1185">Reference proteome</keyword>
<keyword evidence="3" id="KW-0997">Cell inner membrane</keyword>
<evidence type="ECO:0000256" key="3">
    <source>
        <dbReference type="ARBA" id="ARBA00022519"/>
    </source>
</evidence>
<proteinExistence type="predicted"/>
<protein>
    <submittedName>
        <fullName evidence="7">Acyltransferase</fullName>
    </submittedName>
</protein>
<keyword evidence="4" id="KW-0808">Transferase</keyword>